<dbReference type="AlphaFoldDB" id="A0A3E3DC93"/>
<protein>
    <submittedName>
        <fullName evidence="2">Carboxymuconolactone decarboxylase family protein</fullName>
    </submittedName>
</protein>
<dbReference type="RefSeq" id="WP_025532137.1">
    <property type="nucleotide sequence ID" value="NZ_QTJW01000033.1"/>
</dbReference>
<organism evidence="2 3">
    <name type="scientific">Hungatella hathewayi</name>
    <dbReference type="NCBI Taxonomy" id="154046"/>
    <lineage>
        <taxon>Bacteria</taxon>
        <taxon>Bacillati</taxon>
        <taxon>Bacillota</taxon>
        <taxon>Clostridia</taxon>
        <taxon>Lachnospirales</taxon>
        <taxon>Lachnospiraceae</taxon>
        <taxon>Hungatella</taxon>
    </lineage>
</organism>
<comment type="caution">
    <text evidence="2">The sequence shown here is derived from an EMBL/GenBank/DDBJ whole genome shotgun (WGS) entry which is preliminary data.</text>
</comment>
<dbReference type="InterPro" id="IPR003779">
    <property type="entry name" value="CMD-like"/>
</dbReference>
<proteinExistence type="predicted"/>
<dbReference type="Gene3D" id="1.20.1290.10">
    <property type="entry name" value="AhpD-like"/>
    <property type="match status" value="1"/>
</dbReference>
<name>A0A3E3DC93_9FIRM</name>
<sequence>MIQTDPDKLARSRQILKDLKEARGGSLLESHRIMGNDPNLVNAFLQQYLNCNKNDVTIPAKYRELIVMAVGMATGTDTTMKVHAKGAIANGATLDEICEVLRIIFFTCGVTRLLPALETLDLLEAVDLTDHKSNGV</sequence>
<dbReference type="GO" id="GO:0051920">
    <property type="term" value="F:peroxiredoxin activity"/>
    <property type="evidence" value="ECO:0007669"/>
    <property type="project" value="InterPro"/>
</dbReference>
<dbReference type="Pfam" id="PF02627">
    <property type="entry name" value="CMD"/>
    <property type="match status" value="1"/>
</dbReference>
<dbReference type="OrthoDB" id="9806086at2"/>
<reference evidence="2 3" key="1">
    <citation type="submission" date="2018-08" db="EMBL/GenBank/DDBJ databases">
        <title>A genome reference for cultivated species of the human gut microbiota.</title>
        <authorList>
            <person name="Zou Y."/>
            <person name="Xue W."/>
            <person name="Luo G."/>
        </authorList>
    </citation>
    <scope>NUCLEOTIDE SEQUENCE [LARGE SCALE GENOMIC DNA]</scope>
    <source>
        <strain evidence="2 3">AF19-13AC</strain>
    </source>
</reference>
<dbReference type="SUPFAM" id="SSF69118">
    <property type="entry name" value="AhpD-like"/>
    <property type="match status" value="1"/>
</dbReference>
<evidence type="ECO:0000259" key="1">
    <source>
        <dbReference type="Pfam" id="PF02627"/>
    </source>
</evidence>
<dbReference type="Proteomes" id="UP000261023">
    <property type="component" value="Unassembled WGS sequence"/>
</dbReference>
<feature type="domain" description="Carboxymuconolactone decarboxylase-like" evidence="1">
    <location>
        <begin position="46"/>
        <end position="118"/>
    </location>
</feature>
<dbReference type="InterPro" id="IPR029032">
    <property type="entry name" value="AhpD-like"/>
</dbReference>
<gene>
    <name evidence="2" type="ORF">DWX31_30220</name>
</gene>
<evidence type="ECO:0000313" key="3">
    <source>
        <dbReference type="Proteomes" id="UP000261023"/>
    </source>
</evidence>
<evidence type="ECO:0000313" key="2">
    <source>
        <dbReference type="EMBL" id="RGD66892.1"/>
    </source>
</evidence>
<dbReference type="EMBL" id="QTJW01000033">
    <property type="protein sequence ID" value="RGD66892.1"/>
    <property type="molecule type" value="Genomic_DNA"/>
</dbReference>
<accession>A0A3E3DC93</accession>